<name>A0A0M0KCG7_ALKHA</name>
<dbReference type="PANTHER" id="PTHR46066:SF2">
    <property type="entry name" value="CHITINASE DOMAIN-CONTAINING PROTEIN 1"/>
    <property type="match status" value="1"/>
</dbReference>
<sequence>MTSMQFMSWSLNEPSNAQFQQYAVETEPGVWRVDNPNAFLNWGGDQKNFWIAFLKHHQKISSFGLHDFGVRSDGTIYSYKAGTTFTVLNDEGQVQYWIRDSLRYLLDSYPSIEWFLQAVCMGAPVESMLDNESSQTTFIHQFRLITEQYIERFPNRIKGLEIDFEKSSSRPREFREAEKYRDFLARVKNEIAIPLGLKLRVNLHAMTGDFNPYWYQWTDYRTLATGRDKNGNDICDEWQIMSYDFAHNNSAPGPSTPVWWLQQVLAHVNNVFRNENVWIGNAAYGRRWPLEAKRSGTAVRYWQLLMWQNGIFKHNIGRPADTGAFTWVDQSYIPYCGFHDDESGYQRTFLHCYDRFRVDYGKLQGAYNNQSVIFRSTYQGQRYITSFSKHQRSKFSGIEAIVHNGTARGNYTTPTRWTPDGFSQTFTAYNTHRATYRPNHDLERCELDEEEGNVTYSFHLNQPGKYRLIAVVYFPYLNGKIPLTINGHMYTIGDDVPDWYPFYVNPDRHFYDCGEWDLQISNTIQVGVTEDSAAIMGFVICDHFEHGMTGGYVEYDVNLQAPYKRGTIENGIVTKEEASFPQHVTLTGELLRRPPRPAIVWEDLFGPHARLNANGEKEVKNLVETPYYQRARMVTPSGNQYENRQCVGTAELVGYSNGNWEPFAENYCFADARGQSAQLLLHKEFQFNPHIEADATALDSGQVGIRFYAKGKGQTGNGYLFLADFQSRQYRLVYQSNGQSQTLATAPIGTLQVGSRYTYRVRVHNGRILCLIGSNTVIDYTDQSTNRMDRGAHGIYASGCRIRCHRLHVATNDRYEPMEKVQVIVDSQEQPIALEESRPYSYDELGYLVYSGFNPDQGLGISISNDYENLPIATIPSWIGEKKVKIRLADAGVWLRSFYVGDSEGYSIAWNSDLEGFMTTLKMIEDYGCKGVAMWTVGQEDPRVFTYLPGRDDR</sequence>
<dbReference type="Gene3D" id="3.20.20.80">
    <property type="entry name" value="Glycosidases"/>
    <property type="match status" value="1"/>
</dbReference>
<protein>
    <submittedName>
        <fullName evidence="1">Glycoside hydrolase</fullName>
    </submittedName>
</protein>
<accession>A0A0M0KCG7</accession>
<comment type="caution">
    <text evidence="1">The sequence shown here is derived from an EMBL/GenBank/DDBJ whole genome shotgun (WGS) entry which is preliminary data.</text>
</comment>
<proteinExistence type="predicted"/>
<dbReference type="GeneID" id="87595531"/>
<gene>
    <name evidence="1" type="ORF">AMD02_17885</name>
</gene>
<dbReference type="GO" id="GO:0016787">
    <property type="term" value="F:hydrolase activity"/>
    <property type="evidence" value="ECO:0007669"/>
    <property type="project" value="UniProtKB-KW"/>
</dbReference>
<keyword evidence="1" id="KW-0378">Hydrolase</keyword>
<dbReference type="Gene3D" id="2.60.120.560">
    <property type="entry name" value="Exo-inulinase, domain 1"/>
    <property type="match status" value="1"/>
</dbReference>
<reference evidence="1" key="1">
    <citation type="submission" date="2015-08" db="EMBL/GenBank/DDBJ databases">
        <title>Complete DNA Sequence of Pseudomonas syringae pv. actinidiae, the Causal Agent of Kiwifruit Canker Disease.</title>
        <authorList>
            <person name="Rikkerink E.H.A."/>
            <person name="Fineran P.C."/>
        </authorList>
    </citation>
    <scope>NUCLEOTIDE SEQUENCE</scope>
    <source>
        <strain evidence="1">DSM 13666</strain>
    </source>
</reference>
<dbReference type="PATRIC" id="fig|136160.3.peg.3535"/>
<dbReference type="AlphaFoldDB" id="A0A0M0KCG7"/>
<dbReference type="InterPro" id="IPR017853">
    <property type="entry name" value="GH"/>
</dbReference>
<dbReference type="EMBL" id="LILD01000010">
    <property type="protein sequence ID" value="KOO36474.1"/>
    <property type="molecule type" value="Genomic_DNA"/>
</dbReference>
<organism evidence="1">
    <name type="scientific">Halalkalibacterium halodurans</name>
    <name type="common">Bacillus halodurans</name>
    <dbReference type="NCBI Taxonomy" id="86665"/>
    <lineage>
        <taxon>Bacteria</taxon>
        <taxon>Bacillati</taxon>
        <taxon>Bacillota</taxon>
        <taxon>Bacilli</taxon>
        <taxon>Bacillales</taxon>
        <taxon>Bacillaceae</taxon>
        <taxon>Halalkalibacterium (ex Joshi et al. 2022)</taxon>
    </lineage>
</organism>
<dbReference type="PANTHER" id="PTHR46066">
    <property type="entry name" value="CHITINASE DOMAIN-CONTAINING PROTEIN 1 FAMILY MEMBER"/>
    <property type="match status" value="1"/>
</dbReference>
<dbReference type="RefSeq" id="WP_053432347.1">
    <property type="nucleotide sequence ID" value="NZ_CP040441.1"/>
</dbReference>
<dbReference type="SUPFAM" id="SSF51445">
    <property type="entry name" value="(Trans)glycosidases"/>
    <property type="match status" value="1"/>
</dbReference>
<evidence type="ECO:0000313" key="1">
    <source>
        <dbReference type="EMBL" id="KOO36474.1"/>
    </source>
</evidence>